<evidence type="ECO:0000313" key="3">
    <source>
        <dbReference type="Proteomes" id="UP000190285"/>
    </source>
</evidence>
<reference evidence="3" key="1">
    <citation type="submission" date="2017-02" db="EMBL/GenBank/DDBJ databases">
        <authorList>
            <person name="Varghese N."/>
            <person name="Submissions S."/>
        </authorList>
    </citation>
    <scope>NUCLEOTIDE SEQUENCE [LARGE SCALE GENOMIC DNA]</scope>
    <source>
        <strain evidence="3">M1</strain>
    </source>
</reference>
<dbReference type="STRING" id="36842.SAMN02194393_01349"/>
<protein>
    <submittedName>
        <fullName evidence="2">Uncharacterized protein</fullName>
    </submittedName>
</protein>
<sequence>MQNIVEKCTLGKGNNTGTGGSKMHIGDKEKNMIMNIIHKENNRNSQAETKRKVDVSRHIESKNLSKHITLEELISKSIGQNRTENDSGTEKIKEPYIGRINKVSLEDIVPKVSLTSIGKKR</sequence>
<gene>
    <name evidence="2" type="ORF">SAMN02194393_01349</name>
</gene>
<dbReference type="AlphaFoldDB" id="A0A1T5JUH7"/>
<evidence type="ECO:0000313" key="2">
    <source>
        <dbReference type="EMBL" id="SKC55036.1"/>
    </source>
</evidence>
<organism evidence="2 3">
    <name type="scientific">Maledivibacter halophilus</name>
    <dbReference type="NCBI Taxonomy" id="36842"/>
    <lineage>
        <taxon>Bacteria</taxon>
        <taxon>Bacillati</taxon>
        <taxon>Bacillota</taxon>
        <taxon>Clostridia</taxon>
        <taxon>Peptostreptococcales</taxon>
        <taxon>Caminicellaceae</taxon>
        <taxon>Maledivibacter</taxon>
    </lineage>
</organism>
<dbReference type="EMBL" id="FUZT01000003">
    <property type="protein sequence ID" value="SKC55036.1"/>
    <property type="molecule type" value="Genomic_DNA"/>
</dbReference>
<accession>A0A1T5JUH7</accession>
<proteinExistence type="predicted"/>
<name>A0A1T5JUH7_9FIRM</name>
<dbReference type="Proteomes" id="UP000190285">
    <property type="component" value="Unassembled WGS sequence"/>
</dbReference>
<keyword evidence="3" id="KW-1185">Reference proteome</keyword>
<evidence type="ECO:0000256" key="1">
    <source>
        <dbReference type="SAM" id="MobiDB-lite"/>
    </source>
</evidence>
<feature type="region of interest" description="Disordered" evidence="1">
    <location>
        <begin position="1"/>
        <end position="26"/>
    </location>
</feature>